<reference evidence="2" key="1">
    <citation type="submission" date="2016-12" db="EMBL/GenBank/DDBJ databases">
        <authorList>
            <person name="Moulin L."/>
        </authorList>
    </citation>
    <scope>NUCLEOTIDE SEQUENCE [LARGE SCALE GENOMIC DNA]</scope>
    <source>
        <strain evidence="2">STM 7183</strain>
    </source>
</reference>
<dbReference type="GO" id="GO:0016627">
    <property type="term" value="F:oxidoreductase activity, acting on the CH-CH group of donors"/>
    <property type="evidence" value="ECO:0007669"/>
    <property type="project" value="InterPro"/>
</dbReference>
<evidence type="ECO:0000313" key="3">
    <source>
        <dbReference type="Proteomes" id="UP000195569"/>
    </source>
</evidence>
<comment type="caution">
    <text evidence="2">The sequence shown here is derived from an EMBL/GenBank/DDBJ whole genome shotgun (WGS) entry which is preliminary data.</text>
</comment>
<protein>
    <recommendedName>
        <fullName evidence="4">Acyl-CoA oxidase/dehydrogenase middle domain-containing protein</fullName>
    </recommendedName>
</protein>
<dbReference type="Proteomes" id="UP000195569">
    <property type="component" value="Unassembled WGS sequence"/>
</dbReference>
<sequence>MPHIRYTGYCKGDKYIVNGQKTWTSFAQWANWIFCLIHTDSDANLQKGISLLLISMDIFG</sequence>
<keyword evidence="1" id="KW-0560">Oxidoreductase</keyword>
<dbReference type="InterPro" id="IPR052161">
    <property type="entry name" value="Mycobact_Acyl-CoA_DH"/>
</dbReference>
<dbReference type="SUPFAM" id="SSF56645">
    <property type="entry name" value="Acyl-CoA dehydrogenase NM domain-like"/>
    <property type="match status" value="1"/>
</dbReference>
<evidence type="ECO:0000256" key="1">
    <source>
        <dbReference type="ARBA" id="ARBA00023002"/>
    </source>
</evidence>
<dbReference type="Gene3D" id="2.40.110.10">
    <property type="entry name" value="Butyryl-CoA Dehydrogenase, subunit A, domain 2"/>
    <property type="match status" value="1"/>
</dbReference>
<dbReference type="InterPro" id="IPR046373">
    <property type="entry name" value="Acyl-CoA_Oxase/DH_mid-dom_sf"/>
</dbReference>
<accession>A0A1N7RIN9</accession>
<keyword evidence="3" id="KW-1185">Reference proteome</keyword>
<evidence type="ECO:0000313" key="2">
    <source>
        <dbReference type="EMBL" id="SIT34976.1"/>
    </source>
</evidence>
<dbReference type="PANTHER" id="PTHR43292">
    <property type="entry name" value="ACYL-COA DEHYDROGENASE"/>
    <property type="match status" value="1"/>
</dbReference>
<dbReference type="InterPro" id="IPR009100">
    <property type="entry name" value="AcylCoA_DH/oxidase_NM_dom_sf"/>
</dbReference>
<evidence type="ECO:0008006" key="4">
    <source>
        <dbReference type="Google" id="ProtNLM"/>
    </source>
</evidence>
<dbReference type="EMBL" id="CYGY02000001">
    <property type="protein sequence ID" value="SIT34976.1"/>
    <property type="molecule type" value="Genomic_DNA"/>
</dbReference>
<dbReference type="GO" id="GO:0005886">
    <property type="term" value="C:plasma membrane"/>
    <property type="evidence" value="ECO:0007669"/>
    <property type="project" value="TreeGrafter"/>
</dbReference>
<gene>
    <name evidence="2" type="ORF">BN2476_10034</name>
</gene>
<dbReference type="PANTHER" id="PTHR43292:SF3">
    <property type="entry name" value="ACYL-COA DEHYDROGENASE FADE29"/>
    <property type="match status" value="1"/>
</dbReference>
<name>A0A1N7RIN9_9BURK</name>
<organism evidence="2 3">
    <name type="scientific">Paraburkholderia piptadeniae</name>
    <dbReference type="NCBI Taxonomy" id="1701573"/>
    <lineage>
        <taxon>Bacteria</taxon>
        <taxon>Pseudomonadati</taxon>
        <taxon>Pseudomonadota</taxon>
        <taxon>Betaproteobacteria</taxon>
        <taxon>Burkholderiales</taxon>
        <taxon>Burkholderiaceae</taxon>
        <taxon>Paraburkholderia</taxon>
    </lineage>
</organism>
<dbReference type="AlphaFoldDB" id="A0A1N7RIN9"/>
<proteinExistence type="predicted"/>